<feature type="chain" id="PRO_5017985450" evidence="2">
    <location>
        <begin position="32"/>
        <end position="327"/>
    </location>
</feature>
<accession>A0A3L9XY88</accession>
<dbReference type="AlphaFoldDB" id="A0A3L9XY88"/>
<dbReference type="PANTHER" id="PTHR42928:SF3">
    <property type="entry name" value="UPF0065 PROTEIN YFLP"/>
    <property type="match status" value="1"/>
</dbReference>
<protein>
    <submittedName>
        <fullName evidence="3">Tripartite tricarboxylate transporter substrate binding protein</fullName>
    </submittedName>
</protein>
<dbReference type="SUPFAM" id="SSF53850">
    <property type="entry name" value="Periplasmic binding protein-like II"/>
    <property type="match status" value="1"/>
</dbReference>
<dbReference type="Pfam" id="PF03401">
    <property type="entry name" value="TctC"/>
    <property type="match status" value="1"/>
</dbReference>
<organism evidence="3 4">
    <name type="scientific">Rhodophyticola porphyridii</name>
    <dbReference type="NCBI Taxonomy" id="1852017"/>
    <lineage>
        <taxon>Bacteria</taxon>
        <taxon>Pseudomonadati</taxon>
        <taxon>Pseudomonadota</taxon>
        <taxon>Alphaproteobacteria</taxon>
        <taxon>Rhodobacterales</taxon>
        <taxon>Roseobacteraceae</taxon>
        <taxon>Rhodophyticola</taxon>
    </lineage>
</organism>
<reference evidence="3 4" key="1">
    <citation type="submission" date="2018-10" db="EMBL/GenBank/DDBJ databases">
        <authorList>
            <person name="Jung H.S."/>
            <person name="Jeon C.O."/>
        </authorList>
    </citation>
    <scope>NUCLEOTIDE SEQUENCE [LARGE SCALE GENOMIC DNA]</scope>
    <source>
        <strain evidence="3 4">MA-7-27</strain>
    </source>
</reference>
<evidence type="ECO:0000256" key="2">
    <source>
        <dbReference type="SAM" id="SignalP"/>
    </source>
</evidence>
<dbReference type="Gene3D" id="3.40.190.10">
    <property type="entry name" value="Periplasmic binding protein-like II"/>
    <property type="match status" value="1"/>
</dbReference>
<comment type="caution">
    <text evidence="3">The sequence shown here is derived from an EMBL/GenBank/DDBJ whole genome shotgun (WGS) entry which is preliminary data.</text>
</comment>
<proteinExistence type="inferred from homology"/>
<evidence type="ECO:0000313" key="3">
    <source>
        <dbReference type="EMBL" id="RMA41474.1"/>
    </source>
</evidence>
<dbReference type="InterPro" id="IPR005064">
    <property type="entry name" value="BUG"/>
</dbReference>
<evidence type="ECO:0000256" key="1">
    <source>
        <dbReference type="ARBA" id="ARBA00006987"/>
    </source>
</evidence>
<dbReference type="CDD" id="cd07012">
    <property type="entry name" value="PBP2_Bug_TTT"/>
    <property type="match status" value="1"/>
</dbReference>
<dbReference type="Proteomes" id="UP000281343">
    <property type="component" value="Unassembled WGS sequence"/>
</dbReference>
<dbReference type="PIRSF" id="PIRSF017082">
    <property type="entry name" value="YflP"/>
    <property type="match status" value="1"/>
</dbReference>
<name>A0A3L9XY88_9RHOB</name>
<dbReference type="PANTHER" id="PTHR42928">
    <property type="entry name" value="TRICARBOXYLATE-BINDING PROTEIN"/>
    <property type="match status" value="1"/>
</dbReference>
<dbReference type="Gene3D" id="3.40.190.150">
    <property type="entry name" value="Bordetella uptake gene, domain 1"/>
    <property type="match status" value="1"/>
</dbReference>
<gene>
    <name evidence="3" type="ORF">D9R08_14250</name>
</gene>
<sequence length="327" mass="34239">MGVKTILSAKLAIATAATVFSLSAAPQMAQANECIAPSNPGGGWDFTCRTIGRILSELDLVDGNVQITNMPGGVGAVTYAMVASERSDDPGLIVATSTVGVTQIAQGRYPSGIDTMRYLGMLGADVGVIAVAADSEYETLADLNAAMVADPSSVVTAGSSGAGGWDHIRLLMVAREAGLEDLTALRWVQFDGGTDAVTQMMGGQLDVVSTDLGEIAGFVESGDIRVLAALSTEPVPAFPDIPTAISQGIDVTGYNWRGLYTGGDVSDEAYNAWVARLETLYNSDEWQTAAVEFGLVPIWIGGADFEAYVREQEQIMADISRDIGVIE</sequence>
<dbReference type="RefSeq" id="WP_121898733.1">
    <property type="nucleotide sequence ID" value="NZ_RCNT01000007.1"/>
</dbReference>
<dbReference type="OrthoDB" id="9780943at2"/>
<evidence type="ECO:0000313" key="4">
    <source>
        <dbReference type="Proteomes" id="UP000281343"/>
    </source>
</evidence>
<keyword evidence="2" id="KW-0732">Signal</keyword>
<dbReference type="EMBL" id="RCNT01000007">
    <property type="protein sequence ID" value="RMA41474.1"/>
    <property type="molecule type" value="Genomic_DNA"/>
</dbReference>
<dbReference type="InterPro" id="IPR042100">
    <property type="entry name" value="Bug_dom1"/>
</dbReference>
<feature type="signal peptide" evidence="2">
    <location>
        <begin position="1"/>
        <end position="31"/>
    </location>
</feature>
<comment type="similarity">
    <text evidence="1">Belongs to the UPF0065 (bug) family.</text>
</comment>
<keyword evidence="4" id="KW-1185">Reference proteome</keyword>